<sequence>MSAFTSIPQCLYTTAPYRVIYGITLGRLPVLQLQKLKNGWKHLIKQSNRIDLDARRHRVRRYAHGLIKLIKIGQGPEPLLRQSSALSDSIRTDGYLGADGDTDAIEPNTWRCVCTINGIRIFEDVEDSKGGRNVLVKSVGIIDASADTVVEVILSLEPSRRYEWDMLTSDLELVESIDANYDVVYGIYDPKYFTWFNFK</sequence>
<dbReference type="InterPro" id="IPR002913">
    <property type="entry name" value="START_lipid-bd_dom"/>
</dbReference>
<protein>
    <recommendedName>
        <fullName evidence="1">START domain-containing protein</fullName>
    </recommendedName>
</protein>
<dbReference type="PANTHER" id="PTHR12136">
    <property type="entry name" value="ENHANCED DISEASE RESISTANCE-RELATED"/>
    <property type="match status" value="1"/>
</dbReference>
<dbReference type="PANTHER" id="PTHR12136:SF47">
    <property type="entry name" value="ENHANCED DISEASE RESISTANCE PROTEIN (DUF1336)"/>
    <property type="match status" value="1"/>
</dbReference>
<gene>
    <name evidence="2" type="ORF">Cgig2_016873</name>
</gene>
<dbReference type="SUPFAM" id="SSF55961">
    <property type="entry name" value="Bet v1-like"/>
    <property type="match status" value="1"/>
</dbReference>
<name>A0A9Q1QDX2_9CARY</name>
<dbReference type="GO" id="GO:0008289">
    <property type="term" value="F:lipid binding"/>
    <property type="evidence" value="ECO:0007669"/>
    <property type="project" value="InterPro"/>
</dbReference>
<dbReference type="PROSITE" id="PS50848">
    <property type="entry name" value="START"/>
    <property type="match status" value="1"/>
</dbReference>
<accession>A0A9Q1QDX2</accession>
<dbReference type="Proteomes" id="UP001153076">
    <property type="component" value="Unassembled WGS sequence"/>
</dbReference>
<comment type="caution">
    <text evidence="2">The sequence shown here is derived from an EMBL/GenBank/DDBJ whole genome shotgun (WGS) entry which is preliminary data.</text>
</comment>
<keyword evidence="3" id="KW-1185">Reference proteome</keyword>
<feature type="domain" description="START" evidence="1">
    <location>
        <begin position="106"/>
        <end position="185"/>
    </location>
</feature>
<dbReference type="OrthoDB" id="9970435at2759"/>
<evidence type="ECO:0000313" key="3">
    <source>
        <dbReference type="Proteomes" id="UP001153076"/>
    </source>
</evidence>
<dbReference type="EMBL" id="JAKOGI010000316">
    <property type="protein sequence ID" value="KAJ8437130.1"/>
    <property type="molecule type" value="Genomic_DNA"/>
</dbReference>
<dbReference type="Gene3D" id="3.30.530.20">
    <property type="match status" value="1"/>
</dbReference>
<evidence type="ECO:0000259" key="1">
    <source>
        <dbReference type="PROSITE" id="PS50848"/>
    </source>
</evidence>
<evidence type="ECO:0000313" key="2">
    <source>
        <dbReference type="EMBL" id="KAJ8437130.1"/>
    </source>
</evidence>
<dbReference type="InterPro" id="IPR023393">
    <property type="entry name" value="START-like_dom_sf"/>
</dbReference>
<organism evidence="2 3">
    <name type="scientific">Carnegiea gigantea</name>
    <dbReference type="NCBI Taxonomy" id="171969"/>
    <lineage>
        <taxon>Eukaryota</taxon>
        <taxon>Viridiplantae</taxon>
        <taxon>Streptophyta</taxon>
        <taxon>Embryophyta</taxon>
        <taxon>Tracheophyta</taxon>
        <taxon>Spermatophyta</taxon>
        <taxon>Magnoliopsida</taxon>
        <taxon>eudicotyledons</taxon>
        <taxon>Gunneridae</taxon>
        <taxon>Pentapetalae</taxon>
        <taxon>Caryophyllales</taxon>
        <taxon>Cactineae</taxon>
        <taxon>Cactaceae</taxon>
        <taxon>Cactoideae</taxon>
        <taxon>Echinocereeae</taxon>
        <taxon>Carnegiea</taxon>
    </lineage>
</organism>
<proteinExistence type="predicted"/>
<dbReference type="CDD" id="cd00177">
    <property type="entry name" value="START"/>
    <property type="match status" value="1"/>
</dbReference>
<reference evidence="2" key="1">
    <citation type="submission" date="2022-04" db="EMBL/GenBank/DDBJ databases">
        <title>Carnegiea gigantea Genome sequencing and assembly v2.</title>
        <authorList>
            <person name="Copetti D."/>
            <person name="Sanderson M.J."/>
            <person name="Burquez A."/>
            <person name="Wojciechowski M.F."/>
        </authorList>
    </citation>
    <scope>NUCLEOTIDE SEQUENCE</scope>
    <source>
        <strain evidence="2">SGP5-SGP5p</strain>
        <tissue evidence="2">Aerial part</tissue>
    </source>
</reference>
<dbReference type="AlphaFoldDB" id="A0A9Q1QDX2"/>
<dbReference type="InterPro" id="IPR045096">
    <property type="entry name" value="EDR2-like"/>
</dbReference>